<dbReference type="SUPFAM" id="SSF48208">
    <property type="entry name" value="Six-hairpin glycosidases"/>
    <property type="match status" value="1"/>
</dbReference>
<dbReference type="RefSeq" id="WP_158954023.1">
    <property type="nucleotide sequence ID" value="NZ_CP046914.1"/>
</dbReference>
<evidence type="ECO:0000256" key="1">
    <source>
        <dbReference type="ARBA" id="ARBA00008558"/>
    </source>
</evidence>
<dbReference type="InterPro" id="IPR008928">
    <property type="entry name" value="6-hairpin_glycosidase_sf"/>
</dbReference>
<name>A0A7Z2GMG0_9BURK</name>
<gene>
    <name evidence="3" type="ORF">FAZ98_18295</name>
</gene>
<evidence type="ECO:0000256" key="2">
    <source>
        <dbReference type="ARBA" id="ARBA00023235"/>
    </source>
</evidence>
<evidence type="ECO:0000313" key="4">
    <source>
        <dbReference type="Proteomes" id="UP000433577"/>
    </source>
</evidence>
<dbReference type="EMBL" id="CP046914">
    <property type="protein sequence ID" value="QGZ64515.1"/>
    <property type="molecule type" value="Genomic_DNA"/>
</dbReference>
<accession>A0A7Z2GMG0</accession>
<organism evidence="3 4">
    <name type="scientific">Paraburkholderia acidisoli</name>
    <dbReference type="NCBI Taxonomy" id="2571748"/>
    <lineage>
        <taxon>Bacteria</taxon>
        <taxon>Pseudomonadati</taxon>
        <taxon>Pseudomonadota</taxon>
        <taxon>Betaproteobacteria</taxon>
        <taxon>Burkholderiales</taxon>
        <taxon>Burkholderiaceae</taxon>
        <taxon>Paraburkholderia</taxon>
    </lineage>
</organism>
<dbReference type="InterPro" id="IPR012341">
    <property type="entry name" value="6hp_glycosidase-like_sf"/>
</dbReference>
<dbReference type="Pfam" id="PF07221">
    <property type="entry name" value="GlcNAc_2-epim"/>
    <property type="match status" value="1"/>
</dbReference>
<keyword evidence="4" id="KW-1185">Reference proteome</keyword>
<dbReference type="PANTHER" id="PTHR15108">
    <property type="entry name" value="N-ACYLGLUCOSAMINE-2-EPIMERASE"/>
    <property type="match status" value="1"/>
</dbReference>
<dbReference type="OrthoDB" id="9806359at2"/>
<dbReference type="GO" id="GO:0005975">
    <property type="term" value="P:carbohydrate metabolic process"/>
    <property type="evidence" value="ECO:0007669"/>
    <property type="project" value="InterPro"/>
</dbReference>
<comment type="similarity">
    <text evidence="1">Belongs to the N-acylglucosamine 2-epimerase family.</text>
</comment>
<dbReference type="GO" id="GO:0016853">
    <property type="term" value="F:isomerase activity"/>
    <property type="evidence" value="ECO:0007669"/>
    <property type="project" value="UniProtKB-KW"/>
</dbReference>
<sequence length="364" mass="39358">MTATQPSPSAAGLREHFDRVVLPLWRGPGFNAALRLPFEALDANGAATLPVTRYRAMACARQLFVFSQAGDAEHCQTLFDTLRHTFQDSRNGGWFFSVDANGAPLDTTKDLYTHAFVVFACAAYGQRFGVKEALDTARETSALIVDRFKAPDGLLYAALDATFANVTSGTLQNPLMHLVEAWLVASEATGDSAFDTAITRLVEAVARGFLHAPTGCIAELPIGVQDNRLEPGHQFEWFWLASRAGARLGDSGLEAALARAFVFAEEHGVDPATGGVTAALDERGDVIDATQRIWAQTEYLRALATHGEATVRARLAPQIERFAPRFLTAQGWVECRDAAGNVARADMPSTTPYHLLTAYMGIGV</sequence>
<reference evidence="3 4" key="1">
    <citation type="submission" date="2019-12" db="EMBL/GenBank/DDBJ databases">
        <title>Paraburkholderia acidiphila 7Q-K02 sp. nov and Paraburkholderia acidisoli DHF22 sp. nov., two strains isolated from forest soil.</title>
        <authorList>
            <person name="Gao Z."/>
            <person name="Qiu L."/>
        </authorList>
    </citation>
    <scope>NUCLEOTIDE SEQUENCE [LARGE SCALE GENOMIC DNA]</scope>
    <source>
        <strain evidence="3 4">DHF22</strain>
    </source>
</reference>
<dbReference type="InterPro" id="IPR010819">
    <property type="entry name" value="AGE/CE"/>
</dbReference>
<protein>
    <submittedName>
        <fullName evidence="3">N-acylglucosamine 2-epimerase</fullName>
    </submittedName>
</protein>
<dbReference type="AlphaFoldDB" id="A0A7Z2GMG0"/>
<dbReference type="Gene3D" id="1.50.10.10">
    <property type="match status" value="1"/>
</dbReference>
<keyword evidence="2" id="KW-0413">Isomerase</keyword>
<proteinExistence type="inferred from homology"/>
<dbReference type="Proteomes" id="UP000433577">
    <property type="component" value="Chromosome 2"/>
</dbReference>
<evidence type="ECO:0000313" key="3">
    <source>
        <dbReference type="EMBL" id="QGZ64515.1"/>
    </source>
</evidence>
<dbReference type="KEGG" id="pacs:FAZ98_18295"/>